<sequence>MKRTKIPLSKKLFLDRNRIAALNVTQQLQLEGGAPGRRAAATLPDWLCNYTSLMGPCPSRNGQC</sequence>
<comment type="caution">
    <text evidence="1">The sequence shown here is derived from an EMBL/GenBank/DDBJ whole genome shotgun (WGS) entry which is preliminary data.</text>
</comment>
<dbReference type="RefSeq" id="WP_264730597.1">
    <property type="nucleotide sequence ID" value="NZ_JAPDNR010000001.1"/>
</dbReference>
<organism evidence="1 2">
    <name type="scientific">Chitinophaga nivalis</name>
    <dbReference type="NCBI Taxonomy" id="2991709"/>
    <lineage>
        <taxon>Bacteria</taxon>
        <taxon>Pseudomonadati</taxon>
        <taxon>Bacteroidota</taxon>
        <taxon>Chitinophagia</taxon>
        <taxon>Chitinophagales</taxon>
        <taxon>Chitinophagaceae</taxon>
        <taxon>Chitinophaga</taxon>
    </lineage>
</organism>
<name>A0ABT3ILY7_9BACT</name>
<dbReference type="NCBIfam" id="NF038153">
    <property type="entry name" value="lant_leader_L1a"/>
    <property type="match status" value="1"/>
</dbReference>
<evidence type="ECO:0000313" key="1">
    <source>
        <dbReference type="EMBL" id="MCW3484749.1"/>
    </source>
</evidence>
<proteinExistence type="predicted"/>
<evidence type="ECO:0000313" key="2">
    <source>
        <dbReference type="Proteomes" id="UP001207742"/>
    </source>
</evidence>
<dbReference type="Proteomes" id="UP001207742">
    <property type="component" value="Unassembled WGS sequence"/>
</dbReference>
<dbReference type="EMBL" id="JAPDNS010000001">
    <property type="protein sequence ID" value="MCW3484749.1"/>
    <property type="molecule type" value="Genomic_DNA"/>
</dbReference>
<dbReference type="InterPro" id="IPR058238">
    <property type="entry name" value="Lant_leader_dom"/>
</dbReference>
<accession>A0ABT3ILY7</accession>
<gene>
    <name evidence="1" type="ORF">OL497_12630</name>
</gene>
<reference evidence="1 2" key="1">
    <citation type="submission" date="2022-10" db="EMBL/GenBank/DDBJ databases">
        <title>Chitinophaga nivalis PC15 sp. nov., isolated from Pyeongchang county, South Korea.</title>
        <authorList>
            <person name="Trinh H.N."/>
        </authorList>
    </citation>
    <scope>NUCLEOTIDE SEQUENCE [LARGE SCALE GENOMIC DNA]</scope>
    <source>
        <strain evidence="1 2">PC14</strain>
    </source>
</reference>
<keyword evidence="2" id="KW-1185">Reference proteome</keyword>
<protein>
    <submittedName>
        <fullName evidence="1">Class I lanthipeptide</fullName>
    </submittedName>
</protein>